<proteinExistence type="predicted"/>
<reference evidence="1 2" key="1">
    <citation type="submission" date="2024-06" db="EMBL/GenBank/DDBJ databases">
        <title>The Natural Products Discovery Center: Release of the First 8490 Sequenced Strains for Exploring Actinobacteria Biosynthetic Diversity.</title>
        <authorList>
            <person name="Kalkreuter E."/>
            <person name="Kautsar S.A."/>
            <person name="Yang D."/>
            <person name="Bader C.D."/>
            <person name="Teijaro C.N."/>
            <person name="Fluegel L."/>
            <person name="Davis C.M."/>
            <person name="Simpson J.R."/>
            <person name="Lauterbach L."/>
            <person name="Steele A.D."/>
            <person name="Gui C."/>
            <person name="Meng S."/>
            <person name="Li G."/>
            <person name="Viehrig K."/>
            <person name="Ye F."/>
            <person name="Su P."/>
            <person name="Kiefer A.F."/>
            <person name="Nichols A."/>
            <person name="Cepeda A.J."/>
            <person name="Yan W."/>
            <person name="Fan B."/>
            <person name="Jiang Y."/>
            <person name="Adhikari A."/>
            <person name="Zheng C.-J."/>
            <person name="Schuster L."/>
            <person name="Cowan T.M."/>
            <person name="Smanski M.J."/>
            <person name="Chevrette M.G."/>
            <person name="De Carvalho L.P.S."/>
            <person name="Shen B."/>
        </authorList>
    </citation>
    <scope>NUCLEOTIDE SEQUENCE [LARGE SCALE GENOMIC DNA]</scope>
    <source>
        <strain evidence="1 2">NPDC033843</strain>
    </source>
</reference>
<keyword evidence="2" id="KW-1185">Reference proteome</keyword>
<protein>
    <recommendedName>
        <fullName evidence="3">Chromosome partitioning protein</fullName>
    </recommendedName>
</protein>
<dbReference type="RefSeq" id="WP_361710504.1">
    <property type="nucleotide sequence ID" value="NZ_JBEZVE010000054.1"/>
</dbReference>
<accession>A0ABV2ZZX2</accession>
<evidence type="ECO:0000313" key="2">
    <source>
        <dbReference type="Proteomes" id="UP001550739"/>
    </source>
</evidence>
<organism evidence="1 2">
    <name type="scientific">Streptomyces sp. 900129855</name>
    <dbReference type="NCBI Taxonomy" id="3155129"/>
    <lineage>
        <taxon>Bacteria</taxon>
        <taxon>Bacillati</taxon>
        <taxon>Actinomycetota</taxon>
        <taxon>Actinomycetes</taxon>
        <taxon>Kitasatosporales</taxon>
        <taxon>Streptomycetaceae</taxon>
        <taxon>Streptomyces</taxon>
    </lineage>
</organism>
<evidence type="ECO:0000313" key="1">
    <source>
        <dbReference type="EMBL" id="MEU3787803.1"/>
    </source>
</evidence>
<dbReference type="Proteomes" id="UP001550739">
    <property type="component" value="Unassembled WGS sequence"/>
</dbReference>
<gene>
    <name evidence="1" type="ORF">AB0E89_46110</name>
</gene>
<comment type="caution">
    <text evidence="1">The sequence shown here is derived from an EMBL/GenBank/DDBJ whole genome shotgun (WGS) entry which is preliminary data.</text>
</comment>
<sequence>MTGVEIAVGYVFAWAVRKAKRVAGRADQEVDRTLDGAMDRLDDLVRRKLGEDTALQRLTLEAAEGQDEASERTRQRVQLALEDAAEQDLAFAEALERAVQELQALSRGAGQVSTGDGGLAVGGNVDIHAAHGSAAAWKMGHVTIGPAKNPPKPGPDPG</sequence>
<dbReference type="EMBL" id="JBEZVE010000054">
    <property type="protein sequence ID" value="MEU3787803.1"/>
    <property type="molecule type" value="Genomic_DNA"/>
</dbReference>
<name>A0ABV2ZZX2_9ACTN</name>
<evidence type="ECO:0008006" key="3">
    <source>
        <dbReference type="Google" id="ProtNLM"/>
    </source>
</evidence>